<dbReference type="SUPFAM" id="SSF47802">
    <property type="entry name" value="DNA polymerase beta, N-terminal domain-like"/>
    <property type="match status" value="1"/>
</dbReference>
<name>K8EQJ3_9CHLO</name>
<feature type="compositionally biased region" description="Basic and acidic residues" evidence="1">
    <location>
        <begin position="76"/>
        <end position="103"/>
    </location>
</feature>
<proteinExistence type="predicted"/>
<feature type="domain" description="SAP" evidence="2">
    <location>
        <begin position="203"/>
        <end position="237"/>
    </location>
</feature>
<dbReference type="Pfam" id="PF02037">
    <property type="entry name" value="SAP"/>
    <property type="match status" value="1"/>
</dbReference>
<accession>K8EQJ3</accession>
<dbReference type="Gene3D" id="1.10.150.110">
    <property type="entry name" value="DNA polymerase beta, N-terminal domain-like"/>
    <property type="match status" value="1"/>
</dbReference>
<evidence type="ECO:0000259" key="2">
    <source>
        <dbReference type="PROSITE" id="PS50800"/>
    </source>
</evidence>
<feature type="region of interest" description="Disordered" evidence="1">
    <location>
        <begin position="76"/>
        <end position="151"/>
    </location>
</feature>
<gene>
    <name evidence="3" type="ordered locus">Bathy16g01400</name>
</gene>
<keyword evidence="4" id="KW-1185">Reference proteome</keyword>
<dbReference type="GeneID" id="19011207"/>
<evidence type="ECO:0000256" key="1">
    <source>
        <dbReference type="SAM" id="MobiDB-lite"/>
    </source>
</evidence>
<protein>
    <recommendedName>
        <fullName evidence="2">SAP domain-containing protein</fullName>
    </recommendedName>
</protein>
<feature type="compositionally biased region" description="Basic and acidic residues" evidence="1">
    <location>
        <begin position="139"/>
        <end position="151"/>
    </location>
</feature>
<dbReference type="InterPro" id="IPR027421">
    <property type="entry name" value="DNA_pol_lamdba_lyase_dom_sf"/>
</dbReference>
<dbReference type="EMBL" id="FO082263">
    <property type="protein sequence ID" value="CCO20214.1"/>
    <property type="molecule type" value="Genomic_DNA"/>
</dbReference>
<dbReference type="Proteomes" id="UP000198341">
    <property type="component" value="Chromosome 16"/>
</dbReference>
<dbReference type="PROSITE" id="PS50800">
    <property type="entry name" value="SAP"/>
    <property type="match status" value="1"/>
</dbReference>
<dbReference type="KEGG" id="bpg:Bathy16g01400"/>
<dbReference type="InterPro" id="IPR003034">
    <property type="entry name" value="SAP_dom"/>
</dbReference>
<dbReference type="OrthoDB" id="205514at2759"/>
<evidence type="ECO:0000313" key="3">
    <source>
        <dbReference type="EMBL" id="CCO20214.1"/>
    </source>
</evidence>
<dbReference type="AlphaFoldDB" id="K8EQJ3"/>
<feature type="compositionally biased region" description="Acidic residues" evidence="1">
    <location>
        <begin position="104"/>
        <end position="114"/>
    </location>
</feature>
<dbReference type="Gene3D" id="3.90.640.80">
    <property type="match status" value="1"/>
</dbReference>
<reference evidence="3 4" key="1">
    <citation type="submission" date="2011-10" db="EMBL/GenBank/DDBJ databases">
        <authorList>
            <person name="Genoscope - CEA"/>
        </authorList>
    </citation>
    <scope>NUCLEOTIDE SEQUENCE [LARGE SCALE GENOMIC DNA]</scope>
    <source>
        <strain evidence="3 4">RCC 1105</strain>
    </source>
</reference>
<evidence type="ECO:0000313" key="4">
    <source>
        <dbReference type="Proteomes" id="UP000198341"/>
    </source>
</evidence>
<dbReference type="RefSeq" id="XP_007508597.1">
    <property type="nucleotide sequence ID" value="XM_007508535.1"/>
</dbReference>
<sequence>MSSASAATEEAVSLYPPGTVVSIVNVNSKPELNGKPAVVVQFDETKSRFLVQVKETKEKISLESKCLSLKVVKEEIKEEEKKEEKEEKVVDEYEEKEVKRQKVEEEETKEEEEEKSNPSSSPPTKKEAKTTKTKKTTTKRAEKSGADEADKRRKYAQKSLWFTPWNEKNNFDSFDPPVPVDEDGKYTFPNEDESTVVSLKEKYKAMKTEELKKWCKANGYTTGGKKEELIFKCIDGELYGRLTKCPHCAKGNNEKVPHLNVRYESPYHVSKDKEKLGRGEVHCPGTYDAESMCLVRCNFSKKLNEFERPKWRTYEEYLIENPPLTEEEKKKKEEEKKNKVSSNVPTEKLQKLAESGVQGAVLAKEFIRICNEEKLSCPDNLGEAGSQVLAWMNVEKNVNDETGDVLLEEVFKDALEVWPKQKAKSETQALCAENQPLVDALNDLVMKARKLGTNVVEAFKVNAYAGAAKNISLLDYDVTKPGSGKGMLGKTVKGQKVGKVAGIGKGIAEMVDHWIDNGRQTFGKKWEEEGFAAAAAAV</sequence>
<organism evidence="3 4">
    <name type="scientific">Bathycoccus prasinos</name>
    <dbReference type="NCBI Taxonomy" id="41875"/>
    <lineage>
        <taxon>Eukaryota</taxon>
        <taxon>Viridiplantae</taxon>
        <taxon>Chlorophyta</taxon>
        <taxon>Mamiellophyceae</taxon>
        <taxon>Mamiellales</taxon>
        <taxon>Bathycoccaceae</taxon>
        <taxon>Bathycoccus</taxon>
    </lineage>
</organism>